<feature type="transmembrane region" description="Helical" evidence="1">
    <location>
        <begin position="198"/>
        <end position="219"/>
    </location>
</feature>
<keyword evidence="3" id="KW-1185">Reference proteome</keyword>
<keyword evidence="1" id="KW-0812">Transmembrane</keyword>
<organism evidence="2 3">
    <name type="scientific">Croceibacter atlanticus (strain ATCC BAA-628 / JCM 21780 / CIP 108009 / IAM 15332 / KCTC 12090 / HTCC2559)</name>
    <dbReference type="NCBI Taxonomy" id="216432"/>
    <lineage>
        <taxon>Bacteria</taxon>
        <taxon>Pseudomonadati</taxon>
        <taxon>Bacteroidota</taxon>
        <taxon>Flavobacteriia</taxon>
        <taxon>Flavobacteriales</taxon>
        <taxon>Flavobacteriaceae</taxon>
        <taxon>Croceibacter</taxon>
    </lineage>
</organism>
<accession>A3U5A1</accession>
<dbReference type="eggNOG" id="ENOG502ZCTU">
    <property type="taxonomic scope" value="Bacteria"/>
</dbReference>
<protein>
    <recommendedName>
        <fullName evidence="4">DUF4271 domain-containing protein</fullName>
    </recommendedName>
</protein>
<dbReference type="InterPro" id="IPR025367">
    <property type="entry name" value="DUF4271"/>
</dbReference>
<feature type="transmembrane region" description="Helical" evidence="1">
    <location>
        <begin position="144"/>
        <end position="161"/>
    </location>
</feature>
<evidence type="ECO:0008006" key="4">
    <source>
        <dbReference type="Google" id="ProtNLM"/>
    </source>
</evidence>
<dbReference type="HOGENOM" id="CLU_1270069_0_0_10"/>
<dbReference type="AlphaFoldDB" id="A3U5A1"/>
<proteinExistence type="predicted"/>
<feature type="transmembrane region" description="Helical" evidence="1">
    <location>
        <begin position="15"/>
        <end position="35"/>
    </location>
</feature>
<feature type="transmembrane region" description="Helical" evidence="1">
    <location>
        <begin position="167"/>
        <end position="186"/>
    </location>
</feature>
<evidence type="ECO:0000313" key="3">
    <source>
        <dbReference type="Proteomes" id="UP000002297"/>
    </source>
</evidence>
<evidence type="ECO:0000313" key="2">
    <source>
        <dbReference type="EMBL" id="EAP87418.1"/>
    </source>
</evidence>
<dbReference type="GeneID" id="89454444"/>
<keyword evidence="1" id="KW-0472">Membrane</keyword>
<dbReference type="Proteomes" id="UP000002297">
    <property type="component" value="Chromosome"/>
</dbReference>
<dbReference type="KEGG" id="cat:CA2559_01645"/>
<dbReference type="RefSeq" id="WP_013186096.1">
    <property type="nucleotide sequence ID" value="NC_014230.1"/>
</dbReference>
<feature type="transmembrane region" description="Helical" evidence="1">
    <location>
        <begin position="97"/>
        <end position="117"/>
    </location>
</feature>
<keyword evidence="1" id="KW-1133">Transmembrane helix</keyword>
<gene>
    <name evidence="2" type="ordered locus">CA2559_01645</name>
</gene>
<dbReference type="Pfam" id="PF14093">
    <property type="entry name" value="DUF4271"/>
    <property type="match status" value="1"/>
</dbReference>
<dbReference type="STRING" id="216432.CA2559_01645"/>
<name>A3U5A1_CROAH</name>
<dbReference type="OrthoDB" id="1438590at2"/>
<feature type="transmembrane region" description="Helical" evidence="1">
    <location>
        <begin position="63"/>
        <end position="85"/>
    </location>
</feature>
<evidence type="ECO:0000256" key="1">
    <source>
        <dbReference type="SAM" id="Phobius"/>
    </source>
</evidence>
<sequence>MKDLQAIPLQEPTNLWITASIMICLGLICLCKILYEERFLRFLALPIEPRYFIIKKNEHKLSFLFNTLLFTFNCLVAGIVLNLIARDHYPELLTREFIFFIQVVFGFGVLMLVKYFAEKMLANLFLMENIIEDYLFFKFSHRHYLALAIFPLCIIDVYTHLLGGYAFLIISVAFLIINLLFILKYYRKKGLLIFNNLFYFILYLCALEIAPYFILYKVVTILN</sequence>
<dbReference type="EMBL" id="CP002046">
    <property type="protein sequence ID" value="EAP87418.1"/>
    <property type="molecule type" value="Genomic_DNA"/>
</dbReference>
<reference evidence="2 3" key="1">
    <citation type="journal article" date="2010" name="J. Bacteriol.">
        <title>The complete genome sequence of Croceibacter atlanticus HTCC2559T.</title>
        <authorList>
            <person name="Oh H.M."/>
            <person name="Kang I."/>
            <person name="Ferriera S."/>
            <person name="Giovannoni S.J."/>
            <person name="Cho J.C."/>
        </authorList>
    </citation>
    <scope>NUCLEOTIDE SEQUENCE [LARGE SCALE GENOMIC DNA]</scope>
    <source>
        <strain evidence="3">ATCC BAA-628 / HTCC2559 / KCTC 12090</strain>
    </source>
</reference>